<comment type="similarity">
    <text evidence="1">Belongs to the PPR family. P subfamily.</text>
</comment>
<feature type="repeat" description="PPR" evidence="3">
    <location>
        <begin position="270"/>
        <end position="304"/>
    </location>
</feature>
<name>A0A6J1DW66_MOMCH</name>
<dbReference type="AlphaFoldDB" id="A0A6J1DW66"/>
<dbReference type="Gene3D" id="1.25.40.10">
    <property type="entry name" value="Tetratricopeptide repeat domain"/>
    <property type="match status" value="4"/>
</dbReference>
<feature type="repeat" description="PPR" evidence="3">
    <location>
        <begin position="130"/>
        <end position="164"/>
    </location>
</feature>
<dbReference type="KEGG" id="mcha:111024057"/>
<accession>A0A6J1DW66</accession>
<keyword evidence="4" id="KW-1185">Reference proteome</keyword>
<dbReference type="InterPro" id="IPR002885">
    <property type="entry name" value="PPR_rpt"/>
</dbReference>
<feature type="repeat" description="PPR" evidence="3">
    <location>
        <begin position="235"/>
        <end position="269"/>
    </location>
</feature>
<feature type="repeat" description="PPR" evidence="3">
    <location>
        <begin position="380"/>
        <end position="414"/>
    </location>
</feature>
<feature type="repeat" description="PPR" evidence="3">
    <location>
        <begin position="305"/>
        <end position="339"/>
    </location>
</feature>
<feature type="repeat" description="PPR" evidence="3">
    <location>
        <begin position="200"/>
        <end position="234"/>
    </location>
</feature>
<evidence type="ECO:0000313" key="5">
    <source>
        <dbReference type="RefSeq" id="XP_022157329.1"/>
    </source>
</evidence>
<gene>
    <name evidence="5" type="primary">LOC111024057</name>
</gene>
<dbReference type="Pfam" id="PF13041">
    <property type="entry name" value="PPR_2"/>
    <property type="match status" value="3"/>
</dbReference>
<evidence type="ECO:0000256" key="3">
    <source>
        <dbReference type="PROSITE-ProRule" id="PRU00708"/>
    </source>
</evidence>
<proteinExistence type="inferred from homology"/>
<dbReference type="RefSeq" id="XP_022157329.1">
    <property type="nucleotide sequence ID" value="XM_022301637.1"/>
</dbReference>
<dbReference type="Proteomes" id="UP000504603">
    <property type="component" value="Unplaced"/>
</dbReference>
<dbReference type="OrthoDB" id="185373at2759"/>
<evidence type="ECO:0000313" key="4">
    <source>
        <dbReference type="Proteomes" id="UP000504603"/>
    </source>
</evidence>
<organism evidence="4 5">
    <name type="scientific">Momordica charantia</name>
    <name type="common">Bitter gourd</name>
    <name type="synonym">Balsam pear</name>
    <dbReference type="NCBI Taxonomy" id="3673"/>
    <lineage>
        <taxon>Eukaryota</taxon>
        <taxon>Viridiplantae</taxon>
        <taxon>Streptophyta</taxon>
        <taxon>Embryophyta</taxon>
        <taxon>Tracheophyta</taxon>
        <taxon>Spermatophyta</taxon>
        <taxon>Magnoliopsida</taxon>
        <taxon>eudicotyledons</taxon>
        <taxon>Gunneridae</taxon>
        <taxon>Pentapetalae</taxon>
        <taxon>rosids</taxon>
        <taxon>fabids</taxon>
        <taxon>Cucurbitales</taxon>
        <taxon>Cucurbitaceae</taxon>
        <taxon>Momordiceae</taxon>
        <taxon>Momordica</taxon>
    </lineage>
</organism>
<dbReference type="PROSITE" id="PS51375">
    <property type="entry name" value="PPR"/>
    <property type="match status" value="6"/>
</dbReference>
<dbReference type="InterPro" id="IPR050872">
    <property type="entry name" value="PPR_P_subfamily"/>
</dbReference>
<dbReference type="PANTHER" id="PTHR46128">
    <property type="entry name" value="MITOCHONDRIAL GROUP I INTRON SPLICING FACTOR CCM1"/>
    <property type="match status" value="1"/>
</dbReference>
<evidence type="ECO:0000256" key="2">
    <source>
        <dbReference type="ARBA" id="ARBA00022737"/>
    </source>
</evidence>
<keyword evidence="2" id="KW-0677">Repeat</keyword>
<protein>
    <submittedName>
        <fullName evidence="5">Pentatricopeptide repeat-containing protein At1g09900-like</fullName>
    </submittedName>
</protein>
<dbReference type="PANTHER" id="PTHR46128:SF302">
    <property type="entry name" value="PENTACOTRIPEPTIDE-REPEAT REGION OF PRORP DOMAIN-CONTAINING PROTEIN"/>
    <property type="match status" value="1"/>
</dbReference>
<dbReference type="NCBIfam" id="TIGR00756">
    <property type="entry name" value="PPR"/>
    <property type="match status" value="5"/>
</dbReference>
<dbReference type="GeneID" id="111024057"/>
<dbReference type="SUPFAM" id="SSF81901">
    <property type="entry name" value="HCP-like"/>
    <property type="match status" value="1"/>
</dbReference>
<sequence length="519" mass="57995">MHLAVNAILPLSSTSVNFIEENGRLSPNKQSHSNRNRGPGFGGDNVYALPFKLEIENPRRITVKNEAGRIGSLPTPSKEGTEMFITSQKDCEIQNISEFNDLFADFVSAEELDLALRLLSNISSYGLVPNSRTFSIAIRCYCKKGDLDNAKRVFDQMLGSGCNPNDATVTVLVNALCRRGKIKRALEMVELVGRIGRKQTVRTYNCLLKGLCYVGRVEEACEMVAKMKKDGLVPDIYTYTALMDGLCKVGRSDEAMELLNEAEENGLEPSVVTFNTLFNGYCKEGRPLDGIHVLKKMKQMNCMPDRISYTTLLHGLIKWGKIRTALRTYKEMVSSGHSVEEKMMNTFMRALCRRSWKEKDLLEDAHQVFEKMKNEFQVIHRSTYGVVIPALCSGNKISEAVANLHHMIRKGYSPRAITINVVVEALCRRGSTNEALGVVGLGLVGDGHHHVIPFSRVSYDLIIDELNKQGMWFDACKVYGLALKRGVKHTKRPQRSNMHSQVTALYPSEMAPATRGCST</sequence>
<evidence type="ECO:0000256" key="1">
    <source>
        <dbReference type="ARBA" id="ARBA00007626"/>
    </source>
</evidence>
<dbReference type="InterPro" id="IPR011990">
    <property type="entry name" value="TPR-like_helical_dom_sf"/>
</dbReference>
<reference evidence="5" key="1">
    <citation type="submission" date="2025-08" db="UniProtKB">
        <authorList>
            <consortium name="RefSeq"/>
        </authorList>
    </citation>
    <scope>IDENTIFICATION</scope>
    <source>
        <strain evidence="5">OHB3-1</strain>
    </source>
</reference>